<evidence type="ECO:0000256" key="3">
    <source>
        <dbReference type="ARBA" id="ARBA00004343"/>
    </source>
</evidence>
<keyword evidence="21" id="KW-1185">Reference proteome</keyword>
<evidence type="ECO:0000256" key="1">
    <source>
        <dbReference type="ARBA" id="ARBA00001024"/>
    </source>
</evidence>
<dbReference type="EC" id="3.1.1.3" evidence="6"/>
<evidence type="ECO:0000256" key="4">
    <source>
        <dbReference type="ARBA" id="ARBA00010701"/>
    </source>
</evidence>
<keyword evidence="8" id="KW-0967">Endosome</keyword>
<evidence type="ECO:0000256" key="5">
    <source>
        <dbReference type="ARBA" id="ARBA00011137"/>
    </source>
</evidence>
<dbReference type="OrthoDB" id="58570at2759"/>
<comment type="subcellular location">
    <subcellularLocation>
        <location evidence="3">Endosome</location>
        <location evidence="3">Multivesicular body membrane</location>
        <topology evidence="3">Single-pass type II membrane protein</topology>
    </subcellularLocation>
    <subcellularLocation>
        <location evidence="2">Prevacuolar compartment membrane</location>
        <topology evidence="2">Single-pass type II membrane protein</topology>
    </subcellularLocation>
</comment>
<comment type="catalytic activity">
    <reaction evidence="1">
        <text>a triacylglycerol + H2O = a diacylglycerol + a fatty acid + H(+)</text>
        <dbReference type="Rhea" id="RHEA:12044"/>
        <dbReference type="ChEBI" id="CHEBI:15377"/>
        <dbReference type="ChEBI" id="CHEBI:15378"/>
        <dbReference type="ChEBI" id="CHEBI:17855"/>
        <dbReference type="ChEBI" id="CHEBI:18035"/>
        <dbReference type="ChEBI" id="CHEBI:28868"/>
        <dbReference type="EC" id="3.1.1.3"/>
    </reaction>
</comment>
<dbReference type="Proteomes" id="UP000716291">
    <property type="component" value="Unassembled WGS sequence"/>
</dbReference>
<protein>
    <recommendedName>
        <fullName evidence="6">triacylglycerol lipase</fullName>
        <ecNumber evidence="6">3.1.1.3</ecNumber>
    </recommendedName>
    <alternativeName>
        <fullName evidence="18">Autophagy-related protein 15</fullName>
    </alternativeName>
</protein>
<evidence type="ECO:0000256" key="17">
    <source>
        <dbReference type="ARBA" id="ARBA00024663"/>
    </source>
</evidence>
<dbReference type="AlphaFoldDB" id="A0A9P6XDJ3"/>
<evidence type="ECO:0000256" key="13">
    <source>
        <dbReference type="ARBA" id="ARBA00023006"/>
    </source>
</evidence>
<keyword evidence="11" id="KW-0735">Signal-anchor</keyword>
<comment type="subunit">
    <text evidence="5">Binds to both phosphatidylinositol (PI) and phosphatidylinositol 3,5-bisphosphate (PIP2).</text>
</comment>
<dbReference type="GO" id="GO:0032585">
    <property type="term" value="C:multivesicular body membrane"/>
    <property type="evidence" value="ECO:0007669"/>
    <property type="project" value="UniProtKB-SubCell"/>
</dbReference>
<evidence type="ECO:0000259" key="19">
    <source>
        <dbReference type="Pfam" id="PF01764"/>
    </source>
</evidence>
<evidence type="ECO:0000256" key="8">
    <source>
        <dbReference type="ARBA" id="ARBA00022753"/>
    </source>
</evidence>
<proteinExistence type="inferred from homology"/>
<feature type="domain" description="Fungal lipase-type" evidence="19">
    <location>
        <begin position="186"/>
        <end position="219"/>
    </location>
</feature>
<evidence type="ECO:0000256" key="16">
    <source>
        <dbReference type="ARBA" id="ARBA00023180"/>
    </source>
</evidence>
<dbReference type="GO" id="GO:0046461">
    <property type="term" value="P:neutral lipid catabolic process"/>
    <property type="evidence" value="ECO:0007669"/>
    <property type="project" value="TreeGrafter"/>
</dbReference>
<evidence type="ECO:0000256" key="14">
    <source>
        <dbReference type="ARBA" id="ARBA00023098"/>
    </source>
</evidence>
<keyword evidence="9" id="KW-0378">Hydrolase</keyword>
<dbReference type="PANTHER" id="PTHR47175">
    <property type="entry name" value="LIPASE ATG15-RELATED"/>
    <property type="match status" value="1"/>
</dbReference>
<dbReference type="InterPro" id="IPR002921">
    <property type="entry name" value="Fungal_lipase-type"/>
</dbReference>
<dbReference type="InterPro" id="IPR029058">
    <property type="entry name" value="AB_hydrolase_fold"/>
</dbReference>
<evidence type="ECO:0000256" key="10">
    <source>
        <dbReference type="ARBA" id="ARBA00022963"/>
    </source>
</evidence>
<keyword evidence="14" id="KW-0443">Lipid metabolism</keyword>
<keyword evidence="10" id="KW-0442">Lipid degradation</keyword>
<evidence type="ECO:0000313" key="20">
    <source>
        <dbReference type="EMBL" id="KAG1311396.1"/>
    </source>
</evidence>
<dbReference type="Gene3D" id="3.40.50.1820">
    <property type="entry name" value="alpha/beta hydrolase"/>
    <property type="match status" value="1"/>
</dbReference>
<dbReference type="GO" id="GO:0004620">
    <property type="term" value="F:phospholipase activity"/>
    <property type="evidence" value="ECO:0007669"/>
    <property type="project" value="TreeGrafter"/>
</dbReference>
<comment type="similarity">
    <text evidence="4">Belongs to the AB hydrolase superfamily. Lipase family.</text>
</comment>
<evidence type="ECO:0000256" key="9">
    <source>
        <dbReference type="ARBA" id="ARBA00022801"/>
    </source>
</evidence>
<reference evidence="20" key="1">
    <citation type="journal article" date="2020" name="Microb. Genom.">
        <title>Genetic diversity of clinical and environmental Mucorales isolates obtained from an investigation of mucormycosis cases among solid organ transplant recipients.</title>
        <authorList>
            <person name="Nguyen M.H."/>
            <person name="Kaul D."/>
            <person name="Muto C."/>
            <person name="Cheng S.J."/>
            <person name="Richter R.A."/>
            <person name="Bruno V.M."/>
            <person name="Liu G."/>
            <person name="Beyhan S."/>
            <person name="Sundermann A.J."/>
            <person name="Mounaud S."/>
            <person name="Pasculle A.W."/>
            <person name="Nierman W.C."/>
            <person name="Driscoll E."/>
            <person name="Cumbie R."/>
            <person name="Clancy C.J."/>
            <person name="Dupont C.L."/>
        </authorList>
    </citation>
    <scope>NUCLEOTIDE SEQUENCE</scope>
    <source>
        <strain evidence="20">GL11</strain>
    </source>
</reference>
<dbReference type="GO" id="GO:0005775">
    <property type="term" value="C:vacuolar lumen"/>
    <property type="evidence" value="ECO:0007669"/>
    <property type="project" value="TreeGrafter"/>
</dbReference>
<keyword evidence="7" id="KW-0812">Transmembrane</keyword>
<evidence type="ECO:0000256" key="11">
    <source>
        <dbReference type="ARBA" id="ARBA00022968"/>
    </source>
</evidence>
<organism evidence="20 21">
    <name type="scientific">Rhizopus oryzae</name>
    <name type="common">Mucormycosis agent</name>
    <name type="synonym">Rhizopus arrhizus var. delemar</name>
    <dbReference type="NCBI Taxonomy" id="64495"/>
    <lineage>
        <taxon>Eukaryota</taxon>
        <taxon>Fungi</taxon>
        <taxon>Fungi incertae sedis</taxon>
        <taxon>Mucoromycota</taxon>
        <taxon>Mucoromycotina</taxon>
        <taxon>Mucoromycetes</taxon>
        <taxon>Mucorales</taxon>
        <taxon>Mucorineae</taxon>
        <taxon>Rhizopodaceae</taxon>
        <taxon>Rhizopus</taxon>
    </lineage>
</organism>
<gene>
    <name evidence="20" type="ORF">G6F64_003841</name>
</gene>
<dbReference type="InterPro" id="IPR050805">
    <property type="entry name" value="ATG15_Lipase"/>
</dbReference>
<dbReference type="Pfam" id="PF01764">
    <property type="entry name" value="Lipase_3"/>
    <property type="match status" value="1"/>
</dbReference>
<dbReference type="SUPFAM" id="SSF53474">
    <property type="entry name" value="alpha/beta-Hydrolases"/>
    <property type="match status" value="1"/>
</dbReference>
<evidence type="ECO:0000313" key="21">
    <source>
        <dbReference type="Proteomes" id="UP000716291"/>
    </source>
</evidence>
<keyword evidence="13" id="KW-0072">Autophagy</keyword>
<comment type="function">
    <text evidence="17">Lipase which is essential for lysis of subvacuolar cytoplasm to vacuole targeted bodies and intravacuolar autophagic bodies. Involved in the lysis of intravacuolar multivesicular body (MVB) vesicles. The intravacuolar membrane disintegration by ATG15 is critical to life span extension.</text>
</comment>
<evidence type="ECO:0000256" key="6">
    <source>
        <dbReference type="ARBA" id="ARBA00013279"/>
    </source>
</evidence>
<evidence type="ECO:0000256" key="18">
    <source>
        <dbReference type="ARBA" id="ARBA00029828"/>
    </source>
</evidence>
<accession>A0A9P6XDJ3</accession>
<dbReference type="GO" id="GO:0004806">
    <property type="term" value="F:triacylglycerol lipase activity"/>
    <property type="evidence" value="ECO:0007669"/>
    <property type="project" value="UniProtKB-EC"/>
</dbReference>
<comment type="caution">
    <text evidence="20">The sequence shown here is derived from an EMBL/GenBank/DDBJ whole genome shotgun (WGS) entry which is preliminary data.</text>
</comment>
<keyword evidence="16" id="KW-0325">Glycoprotein</keyword>
<keyword evidence="12" id="KW-1133">Transmembrane helix</keyword>
<evidence type="ECO:0000256" key="7">
    <source>
        <dbReference type="ARBA" id="ARBA00022692"/>
    </source>
</evidence>
<sequence>MSNQDNSYSLRSKLQVVERPTASDINEFLTSDNRWRNTVRSMYLESSIGLVPDIEQRESILALAQMTNNAYLDINLNETDWYDLGPQWQVNDSFGWDSDGIRGHVFTNEDNSLVVISIKGTSAGLWTGGPTGEKDKLNDNALFSCCCARISRAWTPVCDCYKNNDYICENSCLEKKISESELYYDNALELYKHIYNTYKGSTIWITGHSLGGALASLVGQTFGVPTVTFEIPGDRLASTRLHLPHAPGGRSPVWHFGHTADPIFVGVCTGPASSCWYGGYAMESRCHTGKVCIWDTVNKNGWRVDIRSHRVKDVIETILLKPEEFPMPECVEEKDCEDCGLWQYYDERDGPFPTETVARILAKPTFEIARSRYRDNSWHYY</sequence>
<dbReference type="PANTHER" id="PTHR47175:SF2">
    <property type="entry name" value="LIPASE ATG15-RELATED"/>
    <property type="match status" value="1"/>
</dbReference>
<dbReference type="EMBL" id="JAANQT010000393">
    <property type="protein sequence ID" value="KAG1311396.1"/>
    <property type="molecule type" value="Genomic_DNA"/>
</dbReference>
<name>A0A9P6XDJ3_RHIOR</name>
<evidence type="ECO:0000256" key="15">
    <source>
        <dbReference type="ARBA" id="ARBA00023136"/>
    </source>
</evidence>
<dbReference type="GO" id="GO:0034496">
    <property type="term" value="P:multivesicular body membrane disassembly"/>
    <property type="evidence" value="ECO:0007669"/>
    <property type="project" value="TreeGrafter"/>
</dbReference>
<dbReference type="GO" id="GO:0034727">
    <property type="term" value="P:piecemeal microautophagy of the nucleus"/>
    <property type="evidence" value="ECO:0007669"/>
    <property type="project" value="TreeGrafter"/>
</dbReference>
<keyword evidence="15" id="KW-0472">Membrane</keyword>
<dbReference type="GO" id="GO:0006660">
    <property type="term" value="P:phosphatidylserine catabolic process"/>
    <property type="evidence" value="ECO:0007669"/>
    <property type="project" value="TreeGrafter"/>
</dbReference>
<evidence type="ECO:0000256" key="2">
    <source>
        <dbReference type="ARBA" id="ARBA00004270"/>
    </source>
</evidence>
<evidence type="ECO:0000256" key="12">
    <source>
        <dbReference type="ARBA" id="ARBA00022989"/>
    </source>
</evidence>